<gene>
    <name evidence="2" type="ORF">FB567DRAFT_259970</name>
</gene>
<reference evidence="2" key="1">
    <citation type="journal article" date="2021" name="Nat. Commun.">
        <title>Genetic determinants of endophytism in the Arabidopsis root mycobiome.</title>
        <authorList>
            <person name="Mesny F."/>
            <person name="Miyauchi S."/>
            <person name="Thiergart T."/>
            <person name="Pickel B."/>
            <person name="Atanasova L."/>
            <person name="Karlsson M."/>
            <person name="Huettel B."/>
            <person name="Barry K.W."/>
            <person name="Haridas S."/>
            <person name="Chen C."/>
            <person name="Bauer D."/>
            <person name="Andreopoulos W."/>
            <person name="Pangilinan J."/>
            <person name="LaButti K."/>
            <person name="Riley R."/>
            <person name="Lipzen A."/>
            <person name="Clum A."/>
            <person name="Drula E."/>
            <person name="Henrissat B."/>
            <person name="Kohler A."/>
            <person name="Grigoriev I.V."/>
            <person name="Martin F.M."/>
            <person name="Hacquard S."/>
        </authorList>
    </citation>
    <scope>NUCLEOTIDE SEQUENCE</scope>
    <source>
        <strain evidence="2">MPI-SDFR-AT-0120</strain>
    </source>
</reference>
<name>A0A8K0QQU3_9PLEO</name>
<evidence type="ECO:0000313" key="2">
    <source>
        <dbReference type="EMBL" id="KAH7067041.1"/>
    </source>
</evidence>
<protein>
    <submittedName>
        <fullName evidence="2">Uncharacterized protein</fullName>
    </submittedName>
</protein>
<comment type="caution">
    <text evidence="2">The sequence shown here is derived from an EMBL/GenBank/DDBJ whole genome shotgun (WGS) entry which is preliminary data.</text>
</comment>
<dbReference type="Proteomes" id="UP000813461">
    <property type="component" value="Unassembled WGS sequence"/>
</dbReference>
<keyword evidence="3" id="KW-1185">Reference proteome</keyword>
<feature type="compositionally biased region" description="Polar residues" evidence="1">
    <location>
        <begin position="191"/>
        <end position="207"/>
    </location>
</feature>
<accession>A0A8K0QQU3</accession>
<feature type="region of interest" description="Disordered" evidence="1">
    <location>
        <begin position="176"/>
        <end position="249"/>
    </location>
</feature>
<dbReference type="EMBL" id="JAGMVJ010000037">
    <property type="protein sequence ID" value="KAH7067041.1"/>
    <property type="molecule type" value="Genomic_DNA"/>
</dbReference>
<evidence type="ECO:0000313" key="3">
    <source>
        <dbReference type="Proteomes" id="UP000813461"/>
    </source>
</evidence>
<dbReference type="AlphaFoldDB" id="A0A8K0QQU3"/>
<sequence>MQGIVDFAQIFETSSCPSATDQDGRQLGVVGVLARAVPYLQRHYQLMRQVVALRQENRTIIAPLKIRAASCACRSIRNVRHQSTTNRMRATATTHSARILVTLAHFERAHDVDLEWHRNLSGLTTRRECLLATCAGGQRWLDAVGYRNHELMKGGVMVTCCRGCLARQASPASLELQRARPTFNRLPPSPFTTRQSTPQLRTTSISAAPSYDRQPRLNSTRPPTSPHPHTSDNLTSPRASAPAPTWPPGRCFSLVFSRRP</sequence>
<evidence type="ECO:0000256" key="1">
    <source>
        <dbReference type="SAM" id="MobiDB-lite"/>
    </source>
</evidence>
<organism evidence="2 3">
    <name type="scientific">Paraphoma chrysanthemicola</name>
    <dbReference type="NCBI Taxonomy" id="798071"/>
    <lineage>
        <taxon>Eukaryota</taxon>
        <taxon>Fungi</taxon>
        <taxon>Dikarya</taxon>
        <taxon>Ascomycota</taxon>
        <taxon>Pezizomycotina</taxon>
        <taxon>Dothideomycetes</taxon>
        <taxon>Pleosporomycetidae</taxon>
        <taxon>Pleosporales</taxon>
        <taxon>Pleosporineae</taxon>
        <taxon>Phaeosphaeriaceae</taxon>
        <taxon>Paraphoma</taxon>
    </lineage>
</organism>
<proteinExistence type="predicted"/>